<dbReference type="AlphaFoldDB" id="A0A8H7ZPD5"/>
<dbReference type="PANTHER" id="PTHR31516">
    <property type="entry name" value="STABILIZER OF AXONEMAL MICROTUBULES 2"/>
    <property type="match status" value="1"/>
</dbReference>
<evidence type="ECO:0000256" key="2">
    <source>
        <dbReference type="SAM" id="MobiDB-lite"/>
    </source>
</evidence>
<comment type="caution">
    <text evidence="3">The sequence shown here is derived from an EMBL/GenBank/DDBJ whole genome shotgun (WGS) entry which is preliminary data.</text>
</comment>
<gene>
    <name evidence="3" type="ORF">BJ554DRAFT_3376</name>
</gene>
<feature type="compositionally biased region" description="Basic and acidic residues" evidence="2">
    <location>
        <begin position="124"/>
        <end position="138"/>
    </location>
</feature>
<evidence type="ECO:0000256" key="1">
    <source>
        <dbReference type="ARBA" id="ARBA00008738"/>
    </source>
</evidence>
<accession>A0A8H7ZPD5</accession>
<name>A0A8H7ZPD5_9FUNG</name>
<dbReference type="GO" id="GO:0008017">
    <property type="term" value="F:microtubule binding"/>
    <property type="evidence" value="ECO:0007669"/>
    <property type="project" value="InterPro"/>
</dbReference>
<dbReference type="Proteomes" id="UP000673691">
    <property type="component" value="Unassembled WGS sequence"/>
</dbReference>
<evidence type="ECO:0000313" key="3">
    <source>
        <dbReference type="EMBL" id="KAG5456780.1"/>
    </source>
</evidence>
<keyword evidence="4" id="KW-1185">Reference proteome</keyword>
<dbReference type="EMBL" id="JAEFCI010011172">
    <property type="protein sequence ID" value="KAG5456780.1"/>
    <property type="molecule type" value="Genomic_DNA"/>
</dbReference>
<dbReference type="PANTHER" id="PTHR31516:SF17">
    <property type="entry name" value="STABILIZER OF AXONEMAL MICROTUBULES 2"/>
    <property type="match status" value="1"/>
</dbReference>
<dbReference type="GO" id="GO:0005856">
    <property type="term" value="C:cytoskeleton"/>
    <property type="evidence" value="ECO:0007669"/>
    <property type="project" value="TreeGrafter"/>
</dbReference>
<dbReference type="InterPro" id="IPR033336">
    <property type="entry name" value="SAXO1/2"/>
</dbReference>
<evidence type="ECO:0008006" key="5">
    <source>
        <dbReference type="Google" id="ProtNLM"/>
    </source>
</evidence>
<sequence length="388" mass="43342">MASVAFANSSGAVGPSPPAAVDKARIVSAGVGPPQGAAVCGKCICQVCTCGKHKCTLRVKNDTKLEGNTEYTTQYHPHKLGPAPRRLQLQAAHVPPDIPLSKDTEHRVQFKTHELPPKLPVNWGRERGRGGRDDLGIERQCDSGADLADLLTSGRRAGGKRQHDVSALWNQAHFEGASASKEDYKAWPVQPHKKAVQITSPDKLVTSPEKLEAETTNKHDYKPWPVPPPYEKKRAEYVPSKAKLDGTSTHKEAFRQWAVSRPAPPPVQVYRQAQEDRDFRSENRSAFILHPTTVRKPTVVEYHPVITKFEGISTNKEDFKSWPIARRVQYKEKYVPQSSVPLDAHSTVYRDAYSAKSVPRYFHPKVKYVQPDTHFEGKKKNGRGDPLF</sequence>
<dbReference type="OrthoDB" id="365640at2759"/>
<proteinExistence type="inferred from homology"/>
<reference evidence="3 4" key="1">
    <citation type="journal article" name="Sci. Rep.">
        <title>Genome-scale phylogenetic analyses confirm Olpidium as the closest living zoosporic fungus to the non-flagellated, terrestrial fungi.</title>
        <authorList>
            <person name="Chang Y."/>
            <person name="Rochon D."/>
            <person name="Sekimoto S."/>
            <person name="Wang Y."/>
            <person name="Chovatia M."/>
            <person name="Sandor L."/>
            <person name="Salamov A."/>
            <person name="Grigoriev I.V."/>
            <person name="Stajich J.E."/>
            <person name="Spatafora J.W."/>
        </authorList>
    </citation>
    <scope>NUCLEOTIDE SEQUENCE [LARGE SCALE GENOMIC DNA]</scope>
    <source>
        <strain evidence="3">S191</strain>
    </source>
</reference>
<comment type="similarity">
    <text evidence="1">Belongs to the FAM154 family.</text>
</comment>
<evidence type="ECO:0000313" key="4">
    <source>
        <dbReference type="Proteomes" id="UP000673691"/>
    </source>
</evidence>
<protein>
    <recommendedName>
        <fullName evidence="5">Stabilizer of axonemal microtubules 2</fullName>
    </recommendedName>
</protein>
<feature type="region of interest" description="Disordered" evidence="2">
    <location>
        <begin position="116"/>
        <end position="138"/>
    </location>
</feature>
<organism evidence="3 4">
    <name type="scientific">Olpidium bornovanus</name>
    <dbReference type="NCBI Taxonomy" id="278681"/>
    <lineage>
        <taxon>Eukaryota</taxon>
        <taxon>Fungi</taxon>
        <taxon>Fungi incertae sedis</taxon>
        <taxon>Olpidiomycota</taxon>
        <taxon>Olpidiomycotina</taxon>
        <taxon>Olpidiomycetes</taxon>
        <taxon>Olpidiales</taxon>
        <taxon>Olpidiaceae</taxon>
        <taxon>Olpidium</taxon>
    </lineage>
</organism>